<dbReference type="PANTHER" id="PTHR33193">
    <property type="entry name" value="DOMAIN PROTEIN, PUTATIVE (DUF3511)-RELATED"/>
    <property type="match status" value="1"/>
</dbReference>
<keyword evidence="2" id="KW-1185">Reference proteome</keyword>
<sequence length="120" mass="13046">MDDEFKSRFNGEIEVHGNRVAPSSSAAAAYSSSISDPHALRCYSTSHISSISQAGAIPREAKLKKGKSASGSKGGWILSDPELQRKKRVAGYKAFALEGKMKGSLRKSFRWVKDLVNGSW</sequence>
<evidence type="ECO:0000313" key="2">
    <source>
        <dbReference type="Proteomes" id="UP000243459"/>
    </source>
</evidence>
<reference evidence="2" key="1">
    <citation type="journal article" date="2017" name="Nat. Commun.">
        <title>The asparagus genome sheds light on the origin and evolution of a young Y chromosome.</title>
        <authorList>
            <person name="Harkess A."/>
            <person name="Zhou J."/>
            <person name="Xu C."/>
            <person name="Bowers J.E."/>
            <person name="Van der Hulst R."/>
            <person name="Ayyampalayam S."/>
            <person name="Mercati F."/>
            <person name="Riccardi P."/>
            <person name="McKain M.R."/>
            <person name="Kakrana A."/>
            <person name="Tang H."/>
            <person name="Ray J."/>
            <person name="Groenendijk J."/>
            <person name="Arikit S."/>
            <person name="Mathioni S.M."/>
            <person name="Nakano M."/>
            <person name="Shan H."/>
            <person name="Telgmann-Rauber A."/>
            <person name="Kanno A."/>
            <person name="Yue Z."/>
            <person name="Chen H."/>
            <person name="Li W."/>
            <person name="Chen Y."/>
            <person name="Xu X."/>
            <person name="Zhang Y."/>
            <person name="Luo S."/>
            <person name="Chen H."/>
            <person name="Gao J."/>
            <person name="Mao Z."/>
            <person name="Pires J.C."/>
            <person name="Luo M."/>
            <person name="Kudrna D."/>
            <person name="Wing R.A."/>
            <person name="Meyers B.C."/>
            <person name="Yi K."/>
            <person name="Kong H."/>
            <person name="Lavrijsen P."/>
            <person name="Sunseri F."/>
            <person name="Falavigna A."/>
            <person name="Ye Y."/>
            <person name="Leebens-Mack J.H."/>
            <person name="Chen G."/>
        </authorList>
    </citation>
    <scope>NUCLEOTIDE SEQUENCE [LARGE SCALE GENOMIC DNA]</scope>
    <source>
        <strain evidence="2">cv. DH0086</strain>
    </source>
</reference>
<name>A0A5P1FSA8_ASPOF</name>
<dbReference type="Gramene" id="ONK80982">
    <property type="protein sequence ID" value="ONK80982"/>
    <property type="gene ID" value="A4U43_C01F23950"/>
</dbReference>
<proteinExistence type="predicted"/>
<gene>
    <name evidence="1" type="ORF">A4U43_C01F23950</name>
</gene>
<dbReference type="OMA" id="MEAYYGS"/>
<evidence type="ECO:0000313" key="1">
    <source>
        <dbReference type="EMBL" id="ONK80982.1"/>
    </source>
</evidence>
<dbReference type="Pfam" id="PF12023">
    <property type="entry name" value="DUF3511"/>
    <property type="match status" value="1"/>
</dbReference>
<dbReference type="EMBL" id="CM007381">
    <property type="protein sequence ID" value="ONK80982.1"/>
    <property type="molecule type" value="Genomic_DNA"/>
</dbReference>
<dbReference type="AlphaFoldDB" id="A0A5P1FSA8"/>
<evidence type="ECO:0008006" key="3">
    <source>
        <dbReference type="Google" id="ProtNLM"/>
    </source>
</evidence>
<protein>
    <recommendedName>
        <fullName evidence="3">DUF3511 domain-containing protein</fullName>
    </recommendedName>
</protein>
<dbReference type="Proteomes" id="UP000243459">
    <property type="component" value="Chromosome 1"/>
</dbReference>
<organism evidence="1 2">
    <name type="scientific">Asparagus officinalis</name>
    <name type="common">Garden asparagus</name>
    <dbReference type="NCBI Taxonomy" id="4686"/>
    <lineage>
        <taxon>Eukaryota</taxon>
        <taxon>Viridiplantae</taxon>
        <taxon>Streptophyta</taxon>
        <taxon>Embryophyta</taxon>
        <taxon>Tracheophyta</taxon>
        <taxon>Spermatophyta</taxon>
        <taxon>Magnoliopsida</taxon>
        <taxon>Liliopsida</taxon>
        <taxon>Asparagales</taxon>
        <taxon>Asparagaceae</taxon>
        <taxon>Asparagoideae</taxon>
        <taxon>Asparagus</taxon>
    </lineage>
</organism>
<accession>A0A5P1FSA8</accession>
<dbReference type="PANTHER" id="PTHR33193:SF71">
    <property type="entry name" value="OS02G0223700 PROTEIN"/>
    <property type="match status" value="1"/>
</dbReference>
<dbReference type="InterPro" id="IPR021899">
    <property type="entry name" value="DUF3511"/>
</dbReference>